<name>A0A916ZZ89_9RHOB</name>
<protein>
    <recommendedName>
        <fullName evidence="4">VPLPA-CTERM protein sorting domain-containing protein</fullName>
    </recommendedName>
</protein>
<keyword evidence="3" id="KW-1185">Reference proteome</keyword>
<proteinExistence type="predicted"/>
<dbReference type="NCBIfam" id="TIGR03370">
    <property type="entry name" value="VPLPA-CTERM"/>
    <property type="match status" value="1"/>
</dbReference>
<comment type="caution">
    <text evidence="2">The sequence shown here is derived from an EMBL/GenBank/DDBJ whole genome shotgun (WGS) entry which is preliminary data.</text>
</comment>
<dbReference type="PANTHER" id="PTHR39767:SF2">
    <property type="entry name" value="CHROMOSOME UNDETERMINED SCAFFOLD_1, WHOLE GENOME SHOTGUN SEQUENCE"/>
    <property type="match status" value="1"/>
</dbReference>
<dbReference type="InterPro" id="IPR022472">
    <property type="entry name" value="VPLPA-CTERM"/>
</dbReference>
<evidence type="ECO:0000313" key="3">
    <source>
        <dbReference type="Proteomes" id="UP000612855"/>
    </source>
</evidence>
<dbReference type="Proteomes" id="UP000612855">
    <property type="component" value="Unassembled WGS sequence"/>
</dbReference>
<keyword evidence="1" id="KW-0732">Signal</keyword>
<dbReference type="RefSeq" id="WP_229737414.1">
    <property type="nucleotide sequence ID" value="NZ_BMFJ01000001.1"/>
</dbReference>
<feature type="chain" id="PRO_5037288043" description="VPLPA-CTERM protein sorting domain-containing protein" evidence="1">
    <location>
        <begin position="22"/>
        <end position="223"/>
    </location>
</feature>
<evidence type="ECO:0008006" key="4">
    <source>
        <dbReference type="Google" id="ProtNLM"/>
    </source>
</evidence>
<organism evidence="2 3">
    <name type="scientific">Primorskyibacter flagellatus</name>
    <dbReference type="NCBI Taxonomy" id="1387277"/>
    <lineage>
        <taxon>Bacteria</taxon>
        <taxon>Pseudomonadati</taxon>
        <taxon>Pseudomonadota</taxon>
        <taxon>Alphaproteobacteria</taxon>
        <taxon>Rhodobacterales</taxon>
        <taxon>Roseobacteraceae</taxon>
        <taxon>Primorskyibacter</taxon>
    </lineage>
</organism>
<gene>
    <name evidence="2" type="ORF">GCM10011360_05510</name>
</gene>
<dbReference type="EMBL" id="BMFJ01000001">
    <property type="protein sequence ID" value="GGE19655.1"/>
    <property type="molecule type" value="Genomic_DNA"/>
</dbReference>
<feature type="signal peptide" evidence="1">
    <location>
        <begin position="1"/>
        <end position="21"/>
    </location>
</feature>
<dbReference type="AlphaFoldDB" id="A0A916ZZ89"/>
<sequence>MKRISAALCGATILAGAAAHAGTTTLDFESGVPAQFSGSGTVTGVGGLGGFNGFSGSFLWNTGTTGVSSVFTFSGLDPHSEITVSFGLALIDSWDGVNGTPAPDYFNLLADGAEIFDISVANTSGTIEDIPAEATGRSSPGNIFGSSYTDTLFNVSLTFAHSASELTLTMFADGTGWQGSSDESWGIDNLTVTTSAPAVPLPAGLPLLLAGLGGMALLRGRRT</sequence>
<evidence type="ECO:0000256" key="1">
    <source>
        <dbReference type="SAM" id="SignalP"/>
    </source>
</evidence>
<evidence type="ECO:0000313" key="2">
    <source>
        <dbReference type="EMBL" id="GGE19655.1"/>
    </source>
</evidence>
<reference evidence="3" key="1">
    <citation type="journal article" date="2019" name="Int. J. Syst. Evol. Microbiol.">
        <title>The Global Catalogue of Microorganisms (GCM) 10K type strain sequencing project: providing services to taxonomists for standard genome sequencing and annotation.</title>
        <authorList>
            <consortium name="The Broad Institute Genomics Platform"/>
            <consortium name="The Broad Institute Genome Sequencing Center for Infectious Disease"/>
            <person name="Wu L."/>
            <person name="Ma J."/>
        </authorList>
    </citation>
    <scope>NUCLEOTIDE SEQUENCE [LARGE SCALE GENOMIC DNA]</scope>
    <source>
        <strain evidence="3">CGMCC 1.12664</strain>
    </source>
</reference>
<accession>A0A916ZZ89</accession>
<dbReference type="PANTHER" id="PTHR39767">
    <property type="entry name" value="CALCIUM/CALMODULIN-BINDING MEMBRANE PROTEIN PCM4-RELATED"/>
    <property type="match status" value="1"/>
</dbReference>